<dbReference type="GO" id="GO:0008270">
    <property type="term" value="F:zinc ion binding"/>
    <property type="evidence" value="ECO:0007669"/>
    <property type="project" value="InterPro"/>
</dbReference>
<dbReference type="Gene3D" id="4.10.240.10">
    <property type="entry name" value="Zn(2)-C6 fungal-type DNA-binding domain"/>
    <property type="match status" value="1"/>
</dbReference>
<keyword evidence="1" id="KW-0479">Metal-binding</keyword>
<accession>A0A9P9JYX2</accession>
<evidence type="ECO:0000256" key="2">
    <source>
        <dbReference type="ARBA" id="ARBA00022833"/>
    </source>
</evidence>
<organism evidence="7 8">
    <name type="scientific">Fusarium redolens</name>
    <dbReference type="NCBI Taxonomy" id="48865"/>
    <lineage>
        <taxon>Eukaryota</taxon>
        <taxon>Fungi</taxon>
        <taxon>Dikarya</taxon>
        <taxon>Ascomycota</taxon>
        <taxon>Pezizomycotina</taxon>
        <taxon>Sordariomycetes</taxon>
        <taxon>Hypocreomycetidae</taxon>
        <taxon>Hypocreales</taxon>
        <taxon>Nectriaceae</taxon>
        <taxon>Fusarium</taxon>
        <taxon>Fusarium redolens species complex</taxon>
    </lineage>
</organism>
<dbReference type="PROSITE" id="PS50048">
    <property type="entry name" value="ZN2_CY6_FUNGAL_2"/>
    <property type="match status" value="1"/>
</dbReference>
<dbReference type="GO" id="GO:0000981">
    <property type="term" value="F:DNA-binding transcription factor activity, RNA polymerase II-specific"/>
    <property type="evidence" value="ECO:0007669"/>
    <property type="project" value="InterPro"/>
</dbReference>
<comment type="caution">
    <text evidence="7">The sequence shown here is derived from an EMBL/GenBank/DDBJ whole genome shotgun (WGS) entry which is preliminary data.</text>
</comment>
<dbReference type="GeneID" id="70223644"/>
<evidence type="ECO:0000256" key="4">
    <source>
        <dbReference type="ARBA" id="ARBA00023163"/>
    </source>
</evidence>
<dbReference type="Proteomes" id="UP000720189">
    <property type="component" value="Unassembled WGS sequence"/>
</dbReference>
<evidence type="ECO:0000313" key="7">
    <source>
        <dbReference type="EMBL" id="KAH7237795.1"/>
    </source>
</evidence>
<dbReference type="OrthoDB" id="4216928at2759"/>
<dbReference type="PANTHER" id="PTHR47660">
    <property type="entry name" value="TRANSCRIPTION FACTOR WITH C2H2 AND ZN(2)-CYS(6) DNA BINDING DOMAIN (EUROFUNG)-RELATED-RELATED"/>
    <property type="match status" value="1"/>
</dbReference>
<evidence type="ECO:0000313" key="8">
    <source>
        <dbReference type="Proteomes" id="UP000720189"/>
    </source>
</evidence>
<dbReference type="SUPFAM" id="SSF57701">
    <property type="entry name" value="Zn2/Cys6 DNA-binding domain"/>
    <property type="match status" value="1"/>
</dbReference>
<dbReference type="InterPro" id="IPR036864">
    <property type="entry name" value="Zn2-C6_fun-type_DNA-bd_sf"/>
</dbReference>
<dbReference type="AlphaFoldDB" id="A0A9P9JYX2"/>
<keyword evidence="3" id="KW-0805">Transcription regulation</keyword>
<dbReference type="RefSeq" id="XP_046045654.1">
    <property type="nucleotide sequence ID" value="XM_046193690.1"/>
</dbReference>
<name>A0A9P9JYX2_FUSRE</name>
<sequence>MVSSRQKSCSACVRGKRRCDLGFPQCGRCLAKRATCVYAWMSPKDAQEIAKSSDVIVWNSRADTTEASQSNHGSFRPEVGHENNDISLFPTPITLPPPLVPLIDEITGRGRTISLFTPDPYPQSSNQPYPDTHINSHTLHPATDIGTSLVPLRGPRGSSVYTGKTFRERAEYAASRLVHQVSSFAETGQTCFIHYSQISSSSLRDAFAACSLHTTRNSANASLVVSEIARRAELLIKATNTAISLSPPNSHSTMNLDLLPSTQAMLIYQTMRLFSTDDSPQRTQAEQDAKSLAKWVDILQAQTSEDSCSNSKLGLSWEDWIRVESIQRTMIFAELLESTYTFLKFGWYQPSLMMANLGFTGQGAIWKARSLVEWQQTREQKAWLRLDMSTFHDCIKGASLEHLDELGIILLVSYEGVEVLKNWAGGDKRLLEKWGLSSSDDFFSWLY</sequence>
<dbReference type="InterPro" id="IPR001138">
    <property type="entry name" value="Zn2Cys6_DnaBD"/>
</dbReference>
<dbReference type="EMBL" id="JAGMUX010000015">
    <property type="protein sequence ID" value="KAH7237795.1"/>
    <property type="molecule type" value="Genomic_DNA"/>
</dbReference>
<dbReference type="CDD" id="cd00067">
    <property type="entry name" value="GAL4"/>
    <property type="match status" value="1"/>
</dbReference>
<keyword evidence="5" id="KW-0539">Nucleus</keyword>
<gene>
    <name evidence="7" type="ORF">BKA55DRAFT_578315</name>
</gene>
<keyword evidence="8" id="KW-1185">Reference proteome</keyword>
<proteinExistence type="predicted"/>
<keyword evidence="4" id="KW-0804">Transcription</keyword>
<keyword evidence="2" id="KW-0862">Zinc</keyword>
<dbReference type="Pfam" id="PF00172">
    <property type="entry name" value="Zn_clus"/>
    <property type="match status" value="1"/>
</dbReference>
<evidence type="ECO:0000256" key="5">
    <source>
        <dbReference type="ARBA" id="ARBA00023242"/>
    </source>
</evidence>
<protein>
    <recommendedName>
        <fullName evidence="6">Zn(2)-C6 fungal-type domain-containing protein</fullName>
    </recommendedName>
</protein>
<reference evidence="7" key="1">
    <citation type="journal article" date="2021" name="Nat. Commun.">
        <title>Genetic determinants of endophytism in the Arabidopsis root mycobiome.</title>
        <authorList>
            <person name="Mesny F."/>
            <person name="Miyauchi S."/>
            <person name="Thiergart T."/>
            <person name="Pickel B."/>
            <person name="Atanasova L."/>
            <person name="Karlsson M."/>
            <person name="Huettel B."/>
            <person name="Barry K.W."/>
            <person name="Haridas S."/>
            <person name="Chen C."/>
            <person name="Bauer D."/>
            <person name="Andreopoulos W."/>
            <person name="Pangilinan J."/>
            <person name="LaButti K."/>
            <person name="Riley R."/>
            <person name="Lipzen A."/>
            <person name="Clum A."/>
            <person name="Drula E."/>
            <person name="Henrissat B."/>
            <person name="Kohler A."/>
            <person name="Grigoriev I.V."/>
            <person name="Martin F.M."/>
            <person name="Hacquard S."/>
        </authorList>
    </citation>
    <scope>NUCLEOTIDE SEQUENCE</scope>
    <source>
        <strain evidence="7">MPI-CAGE-AT-0023</strain>
    </source>
</reference>
<evidence type="ECO:0000256" key="3">
    <source>
        <dbReference type="ARBA" id="ARBA00023015"/>
    </source>
</evidence>
<evidence type="ECO:0000259" key="6">
    <source>
        <dbReference type="PROSITE" id="PS50048"/>
    </source>
</evidence>
<dbReference type="SMART" id="SM00066">
    <property type="entry name" value="GAL4"/>
    <property type="match status" value="1"/>
</dbReference>
<feature type="domain" description="Zn(2)-C6 fungal-type" evidence="6">
    <location>
        <begin position="8"/>
        <end position="38"/>
    </location>
</feature>
<evidence type="ECO:0000256" key="1">
    <source>
        <dbReference type="ARBA" id="ARBA00022723"/>
    </source>
</evidence>